<name>A0ACB8UN16_9EURO</name>
<sequence>MSKVPFLVSGASSGLGGAVLATLFKHVPDPAHLAAASSRPEAAEGLQREYPGTQFRVLDYNDAEQMVPALTGVEKFFFVSSPEIDTLKRERQHENAVAAAKRAGVGHVYYASLAFGGYGSDSKVGVQQAHLTTERLLAESGLAYTAVRMGLYTEAFPLFTSWYPDSTTIYVSSDGPMALTSREELGEATAQLMLRDVRCFPHNIALLTAARAYTLRDVVRAAAAASGQAVTVQTVARGDLPALLTAADARAGRGRKSRQFFDAWAGVLDALAAGEAATVDGLMAELLGRAPRDGLQHVGQLVSEGAAAGGYRWHQSYMRR</sequence>
<comment type="caution">
    <text evidence="1">The sequence shown here is derived from an EMBL/GenBank/DDBJ whole genome shotgun (WGS) entry which is preliminary data.</text>
</comment>
<reference evidence="1" key="1">
    <citation type="journal article" date="2022" name="bioRxiv">
        <title>Population genetic analysis of Ophidiomyces ophidiicola, the causative agent of snake fungal disease, indicates recent introductions to the USA.</title>
        <authorList>
            <person name="Ladner J.T."/>
            <person name="Palmer J.M."/>
            <person name="Ettinger C.L."/>
            <person name="Stajich J.E."/>
            <person name="Farrell T.M."/>
            <person name="Glorioso B.M."/>
            <person name="Lawson B."/>
            <person name="Price S.J."/>
            <person name="Stengle A.G."/>
            <person name="Grear D.A."/>
            <person name="Lorch J.M."/>
        </authorList>
    </citation>
    <scope>NUCLEOTIDE SEQUENCE</scope>
    <source>
        <strain evidence="1">NWHC 24266-5</strain>
    </source>
</reference>
<gene>
    <name evidence="1" type="ORF">LOY88_006626</name>
</gene>
<protein>
    <submittedName>
        <fullName evidence="1">Uncharacterized protein</fullName>
    </submittedName>
</protein>
<dbReference type="EMBL" id="JALBCA010000181">
    <property type="protein sequence ID" value="KAI2381732.1"/>
    <property type="molecule type" value="Genomic_DNA"/>
</dbReference>
<evidence type="ECO:0000313" key="1">
    <source>
        <dbReference type="EMBL" id="KAI2381732.1"/>
    </source>
</evidence>
<organism evidence="1">
    <name type="scientific">Ophidiomyces ophidiicola</name>
    <dbReference type="NCBI Taxonomy" id="1387563"/>
    <lineage>
        <taxon>Eukaryota</taxon>
        <taxon>Fungi</taxon>
        <taxon>Dikarya</taxon>
        <taxon>Ascomycota</taxon>
        <taxon>Pezizomycotina</taxon>
        <taxon>Eurotiomycetes</taxon>
        <taxon>Eurotiomycetidae</taxon>
        <taxon>Onygenales</taxon>
        <taxon>Onygenaceae</taxon>
        <taxon>Ophidiomyces</taxon>
    </lineage>
</organism>
<proteinExistence type="predicted"/>
<accession>A0ACB8UN16</accession>